<dbReference type="EMBL" id="JARIHO010000002">
    <property type="protein sequence ID" value="KAJ7366952.1"/>
    <property type="molecule type" value="Genomic_DNA"/>
</dbReference>
<dbReference type="PANTHER" id="PTHR20923:SF1">
    <property type="entry name" value="G PATCH DOMAIN AND ANKYRIN REPEAT-CONTAINING PROTEIN 1"/>
    <property type="match status" value="1"/>
</dbReference>
<reference evidence="2" key="1">
    <citation type="submission" date="2023-03" db="EMBL/GenBank/DDBJ databases">
        <title>Massive genome expansion in bonnet fungi (Mycena s.s.) driven by repeated elements and novel gene families across ecological guilds.</title>
        <authorList>
            <consortium name="Lawrence Berkeley National Laboratory"/>
            <person name="Harder C.B."/>
            <person name="Miyauchi S."/>
            <person name="Viragh M."/>
            <person name="Kuo A."/>
            <person name="Thoen E."/>
            <person name="Andreopoulos B."/>
            <person name="Lu D."/>
            <person name="Skrede I."/>
            <person name="Drula E."/>
            <person name="Henrissat B."/>
            <person name="Morin E."/>
            <person name="Kohler A."/>
            <person name="Barry K."/>
            <person name="LaButti K."/>
            <person name="Morin E."/>
            <person name="Salamov A."/>
            <person name="Lipzen A."/>
            <person name="Mereny Z."/>
            <person name="Hegedus B."/>
            <person name="Baldrian P."/>
            <person name="Stursova M."/>
            <person name="Weitz H."/>
            <person name="Taylor A."/>
            <person name="Grigoriev I.V."/>
            <person name="Nagy L.G."/>
            <person name="Martin F."/>
            <person name="Kauserud H."/>
        </authorList>
    </citation>
    <scope>NUCLEOTIDE SEQUENCE</scope>
    <source>
        <strain evidence="2">CBHHK002</strain>
    </source>
</reference>
<feature type="region of interest" description="Disordered" evidence="1">
    <location>
        <begin position="42"/>
        <end position="143"/>
    </location>
</feature>
<evidence type="ECO:0000256" key="1">
    <source>
        <dbReference type="SAM" id="MobiDB-lite"/>
    </source>
</evidence>
<dbReference type="PANTHER" id="PTHR20923">
    <property type="entry name" value="BAT4 PROTEIN-RELATED"/>
    <property type="match status" value="1"/>
</dbReference>
<comment type="caution">
    <text evidence="2">The sequence shown here is derived from an EMBL/GenBank/DDBJ whole genome shotgun (WGS) entry which is preliminary data.</text>
</comment>
<dbReference type="AlphaFoldDB" id="A0AAD7AS25"/>
<name>A0AAD7AS25_9AGAR</name>
<sequence>MAIGIFIATKAALSQDLGSRDGEKNKGLENSEAYTIYSHYDPATQREQLERETGQRPPAGHEIDSADAWEVEAQLAFPKRQLPPPRFVPAVGERAPSPSRPPRSTPTSDVAIWYRSLTEPKASTSRPMSPVSAAPAPARPVPRERRSKNNWFIMNAISSSSDSVPIAAAAAPSTLADILARDPPPLPHQEQYKPPVFLALGPANKGFAMLQNSGWSEGEPLGPDVARRPSTREDMIAAPAVKREVKVEVLDVDEPIRKSAPAEIIDLTMSDSESDEPEAVEQDTPVSIGEGSRKALITPIATVLKSDRLGIGLKAKTTGPYRESLKRITHNEAALTAHIKAAETLKKQKKLVGRGHRGFARLRKAEETHRRDLLAYMNT</sequence>
<protein>
    <recommendedName>
        <fullName evidence="4">G-patch domain-containing protein</fullName>
    </recommendedName>
</protein>
<evidence type="ECO:0000313" key="3">
    <source>
        <dbReference type="Proteomes" id="UP001218218"/>
    </source>
</evidence>
<gene>
    <name evidence="2" type="ORF">DFH08DRAFT_910017</name>
</gene>
<feature type="compositionally biased region" description="Basic and acidic residues" evidence="1">
    <location>
        <begin position="47"/>
        <end position="64"/>
    </location>
</feature>
<evidence type="ECO:0008006" key="4">
    <source>
        <dbReference type="Google" id="ProtNLM"/>
    </source>
</evidence>
<accession>A0AAD7AS25</accession>
<organism evidence="2 3">
    <name type="scientific">Mycena albidolilacea</name>
    <dbReference type="NCBI Taxonomy" id="1033008"/>
    <lineage>
        <taxon>Eukaryota</taxon>
        <taxon>Fungi</taxon>
        <taxon>Dikarya</taxon>
        <taxon>Basidiomycota</taxon>
        <taxon>Agaricomycotina</taxon>
        <taxon>Agaricomycetes</taxon>
        <taxon>Agaricomycetidae</taxon>
        <taxon>Agaricales</taxon>
        <taxon>Marasmiineae</taxon>
        <taxon>Mycenaceae</taxon>
        <taxon>Mycena</taxon>
    </lineage>
</organism>
<dbReference type="Proteomes" id="UP001218218">
    <property type="component" value="Unassembled WGS sequence"/>
</dbReference>
<proteinExistence type="predicted"/>
<evidence type="ECO:0000313" key="2">
    <source>
        <dbReference type="EMBL" id="KAJ7366952.1"/>
    </source>
</evidence>
<keyword evidence="3" id="KW-1185">Reference proteome</keyword>
<dbReference type="InterPro" id="IPR039146">
    <property type="entry name" value="GPANK1"/>
</dbReference>
<feature type="compositionally biased region" description="Low complexity" evidence="1">
    <location>
        <begin position="125"/>
        <end position="136"/>
    </location>
</feature>